<name>A0A8C3E6T6_CORMO</name>
<feature type="compositionally biased region" description="Polar residues" evidence="8">
    <location>
        <begin position="1236"/>
        <end position="1251"/>
    </location>
</feature>
<feature type="compositionally biased region" description="Low complexity" evidence="8">
    <location>
        <begin position="1168"/>
        <end position="1190"/>
    </location>
</feature>
<comment type="similarity">
    <text evidence="2">Belongs to the Nav/unc-53 family.</text>
</comment>
<feature type="region of interest" description="Disordered" evidence="8">
    <location>
        <begin position="1743"/>
        <end position="1774"/>
    </location>
</feature>
<evidence type="ECO:0000256" key="5">
    <source>
        <dbReference type="ARBA" id="ARBA00023242"/>
    </source>
</evidence>
<organism evidence="10 11">
    <name type="scientific">Corvus moneduloides</name>
    <name type="common">New Caledonian crow</name>
    <dbReference type="NCBI Taxonomy" id="1196302"/>
    <lineage>
        <taxon>Eukaryota</taxon>
        <taxon>Metazoa</taxon>
        <taxon>Chordata</taxon>
        <taxon>Craniata</taxon>
        <taxon>Vertebrata</taxon>
        <taxon>Euteleostomi</taxon>
        <taxon>Archelosauria</taxon>
        <taxon>Archosauria</taxon>
        <taxon>Dinosauria</taxon>
        <taxon>Saurischia</taxon>
        <taxon>Theropoda</taxon>
        <taxon>Coelurosauria</taxon>
        <taxon>Aves</taxon>
        <taxon>Neognathae</taxon>
        <taxon>Neoaves</taxon>
        <taxon>Telluraves</taxon>
        <taxon>Australaves</taxon>
        <taxon>Passeriformes</taxon>
        <taxon>Corvoidea</taxon>
        <taxon>Corvidae</taxon>
        <taxon>Corvus</taxon>
    </lineage>
</organism>
<feature type="compositionally biased region" description="Low complexity" evidence="8">
    <location>
        <begin position="551"/>
        <end position="563"/>
    </location>
</feature>
<dbReference type="InterPro" id="IPR001715">
    <property type="entry name" value="CH_dom"/>
</dbReference>
<keyword evidence="11" id="KW-1185">Reference proteome</keyword>
<feature type="region of interest" description="Disordered" evidence="8">
    <location>
        <begin position="1587"/>
        <end position="1674"/>
    </location>
</feature>
<keyword evidence="4" id="KW-0472">Membrane</keyword>
<feature type="compositionally biased region" description="Low complexity" evidence="8">
    <location>
        <begin position="1759"/>
        <end position="1774"/>
    </location>
</feature>
<evidence type="ECO:0000256" key="1">
    <source>
        <dbReference type="ARBA" id="ARBA00004649"/>
    </source>
</evidence>
<evidence type="ECO:0000256" key="4">
    <source>
        <dbReference type="ARBA" id="ARBA00023136"/>
    </source>
</evidence>
<proteinExistence type="inferred from homology"/>
<feature type="compositionally biased region" description="Basic and acidic residues" evidence="8">
    <location>
        <begin position="977"/>
        <end position="989"/>
    </location>
</feature>
<dbReference type="FunFam" id="1.10.418.10:FF:000018">
    <property type="entry name" value="Neuron navigator 2"/>
    <property type="match status" value="1"/>
</dbReference>
<dbReference type="Ensembl" id="ENSCMUT00000016605.2">
    <property type="protein sequence ID" value="ENSCMUP00000015449.2"/>
    <property type="gene ID" value="ENSCMUG00000009602.2"/>
</dbReference>
<feature type="compositionally biased region" description="Polar residues" evidence="8">
    <location>
        <begin position="214"/>
        <end position="235"/>
    </location>
</feature>
<dbReference type="Pfam" id="PF00307">
    <property type="entry name" value="CH"/>
    <property type="match status" value="1"/>
</dbReference>
<evidence type="ECO:0000256" key="2">
    <source>
        <dbReference type="ARBA" id="ARBA00006255"/>
    </source>
</evidence>
<dbReference type="CDD" id="cd21286">
    <property type="entry name" value="CH_NAV3"/>
    <property type="match status" value="1"/>
</dbReference>
<feature type="compositionally biased region" description="Polar residues" evidence="8">
    <location>
        <begin position="291"/>
        <end position="308"/>
    </location>
</feature>
<feature type="compositionally biased region" description="Low complexity" evidence="8">
    <location>
        <begin position="477"/>
        <end position="490"/>
    </location>
</feature>
<keyword evidence="3 7" id="KW-0175">Coiled coil</keyword>
<evidence type="ECO:0000259" key="9">
    <source>
        <dbReference type="PROSITE" id="PS50021"/>
    </source>
</evidence>
<dbReference type="Pfam" id="PF25408">
    <property type="entry name" value="AAA_lid_NAV1"/>
    <property type="match status" value="1"/>
</dbReference>
<comment type="subcellular location">
    <subcellularLocation>
        <location evidence="1">Nucleus outer membrane</location>
    </subcellularLocation>
</comment>
<dbReference type="GO" id="GO:0022008">
    <property type="term" value="P:neurogenesis"/>
    <property type="evidence" value="ECO:0007669"/>
    <property type="project" value="InterPro"/>
</dbReference>
<dbReference type="SMART" id="SM00382">
    <property type="entry name" value="AAA"/>
    <property type="match status" value="1"/>
</dbReference>
<protein>
    <recommendedName>
        <fullName evidence="6">Neuron navigator 3</fullName>
    </recommendedName>
</protein>
<evidence type="ECO:0000256" key="7">
    <source>
        <dbReference type="SAM" id="Coils"/>
    </source>
</evidence>
<feature type="region of interest" description="Disordered" evidence="8">
    <location>
        <begin position="164"/>
        <end position="572"/>
    </location>
</feature>
<evidence type="ECO:0000256" key="6">
    <source>
        <dbReference type="ARBA" id="ARBA00067343"/>
    </source>
</evidence>
<feature type="compositionally biased region" description="Polar residues" evidence="8">
    <location>
        <begin position="493"/>
        <end position="502"/>
    </location>
</feature>
<feature type="compositionally biased region" description="Low complexity" evidence="8">
    <location>
        <begin position="1215"/>
        <end position="1225"/>
    </location>
</feature>
<sequence length="2278" mass="244955">MKNHRRKCHFARDSWKKSRMQSQQLSSVVPVQQLHHWFTIYTDWANHYLAKSGHKRLIKDLQQDIADGVLLAEIIQIIANEKVEDINGCPRSQSQMIENVDVCLSFLAARGVNVQGLSAEEIRNGNLKAILGLFFSLSRYKQQQHHQQQYYQSLVELQQQVPSTPAEISQSKTHQDMQSSLTARYATQSNHSGIATSQKKASRLPGPSRVPAAGSSTKVQGASNLNRRSQSFNSIDKNKPPQYANGNEKDSPKGPHPSAGMNGNVQHPTSTGQQPVSAIPSPSASKPWRSKSMNVKHSATSTMLSVKQPSPATSPTPTSDRLKPPPSEGVKPPSSGQKSMLEKFKLVNARTALRPPLSLSSGPSDSGREDDNFSECGEMDVLSGGVNGGGSTSSSPKVSPKLTPPKAGSKNLSNKKSLLQPKDKEEKNRDKNKVCTEKAVKEEKDQVTESSTKKSSKIASLIPKGSKTTAAKKENLVSSSSGIPKPGSKVPTAKQSTSSACTGSKEVEKLRTTKGNQSQSTPKSQLSEKASPSSGLASSEGKEPSAALTPGSSAALSASMAAGSGQGTGNGVVQLPQQQQYSHPNTATVAPFIYRTLSENDSTSLPPADSCTSPTKMDLSFSKTAKQCLEEISGEDPETRRMRTVKNIADLRQNLEETMSSLRGTQISHSTLETTFDSTVTTEVNGRSIPSLSSRSTPVTWRLGQASPRLQAGDAPSLGAGYPRSSASRFIHTDPSRFMYTTPLRRAAVSRLGNISQIDMSEKGSGDLDISSEADVGGYMSDGDILGKSLRTDDINSGYMTDGGLNLYTRSLNRIPDLAASRDVIQRGVHDVTVDADSWDDSSSVSSGLSDTLDNLSTDDLNTTSSVSSYSNITASSRKNTHAQLKTDSEKRSVTDSETWGSTEELKKPEEDFDSSVDSGGKWKGLPSGLSEESEKGGQKTSLSVSQTGSWRRGMTAQVGTTQSRHKAGTSALKTPGKTDDAKASEKVKTPLKGASIQRSPSDAGKSSGDEGKKPPSGIGRSTATGSFGFKKSGLGSSTMITTSGATITSGSATLGKMPKSSAISGKSNAGRKTSLDGSQNQDDGILHVSSKTTLQYRSLPRPSKSSGSGIPGRGGHRSSTSSIDSNVSSKSVGAAATKLREPSKIGSGRSSPVTINQTDKEKEKVVVSDSESVSLSSSPKSSPTSASASGTPGLRQPGSKYPDIASPTFRRLFGAKASGKAASAPSTEGVKPTSAMPSPSTTLARQGSLESPSSGTGSMGSAGGLVWAANLSSSSAGSKDTPSYQSMTSLHTSSESIDLPLSHHGSLSGLTTSTQEVQSLLMRTGSVRSTLSESMQLDRNTLPKKGLRYTPSSRQTSQEEGKEWLRSHSTGGLQDTGSQSPLVSPSAMSSSATGKYHFSNLVSPTNLSQFNLPGPSMMRSNSIPAQDTSFDLYDDSQLCGSATSLEERPRAISHSGSFRDSMEEVHGSSLSLVSSTSSLYSTAEEKAHSEQIQKLRRELVASQEKVATLTSQLSANAHLVAAFEKSLGNMTGRLQSLTMTAEQKESELIELRETIEMLKAQNSAAQAAIQGALNGPDHTHKDLRIRRQHSSESVSSINSATSHSSIGSGNDADSKKKKKKNWLRSSFKQAFGKKKSTKPPSSHSDIEELTDSSLPSSPKLPHSSGECGATSMKPSQSASAICECTEAEAEIILQLKSELREKELKLTDIRLEALSSAHHLDQIREAMNRMQNEIEILKAENDRLKAETGNTGKPARPSSESSSSTSSSSSRQSLGLSLNNLNITESVTSDILLDDVTDGALHKDGHSVKILVTINKGYSRAKDQKPHAYLIGSIGVSGKTKWDVLDGVIRRLFKEYIFRVDPTTSLGLSSDCIASYCIGDVIRAHSLEVPELLPCGYLVGDNNVITVNLKGVEENSLDSFVFDTLIPKPITQRYFNLLMEHRRIILSGPSGTGKTYLANRLAEYIITKSGRKKTEDAIATFNIDHKSSKDLRQYLANLAEQCSADNNGADLPVVIILDNLHHISSLSDIFNGFLNCKYNKCPYIIGTMNQGVSSSPNLEMHHNFRWVLCANHTEPVKGFLGRYLRRKLIETEIEKNIRNNELMKIIDWIPKTWHHLNSFLETHSSSDVTIGPRLFLPCPMDVDGSRVWFTDLWNYSLVPYLLEAVREGLQMYGKRAPWEDPSKWVADTYPWSSATLQHEWPSLLQLRPEDVGYEGYASAKEGTTSKHVPQTDTEGDPLMNMLMRLQEAANYSSAQSCDSDSTSHHDDILDSSLESTL</sequence>
<feature type="compositionally biased region" description="Basic and acidic residues" evidence="8">
    <location>
        <begin position="1358"/>
        <end position="1367"/>
    </location>
</feature>
<feature type="domain" description="Calponin-homology (CH)" evidence="9">
    <location>
        <begin position="35"/>
        <end position="142"/>
    </location>
</feature>
<dbReference type="InterPro" id="IPR003959">
    <property type="entry name" value="ATPase_AAA_core"/>
</dbReference>
<feature type="compositionally biased region" description="Polar residues" evidence="8">
    <location>
        <begin position="1062"/>
        <end position="1083"/>
    </location>
</feature>
<feature type="compositionally biased region" description="Polar residues" evidence="8">
    <location>
        <begin position="1149"/>
        <end position="1158"/>
    </location>
</feature>
<reference evidence="11" key="1">
    <citation type="submission" date="2019-10" db="EMBL/GenBank/DDBJ databases">
        <title>Corvus moneduloides (New Caledonian crow) genome, bCorMon1, primary haplotype.</title>
        <authorList>
            <person name="Rutz C."/>
            <person name="Fungtammasan C."/>
            <person name="Mountcastle J."/>
            <person name="Formenti G."/>
            <person name="Chow W."/>
            <person name="Howe K."/>
            <person name="Steele M.P."/>
            <person name="Fernandes J."/>
            <person name="Gilbert M.T.P."/>
            <person name="Fedrigo O."/>
            <person name="Jarvis E.D."/>
            <person name="Gemmell N."/>
        </authorList>
    </citation>
    <scope>NUCLEOTIDE SEQUENCE [LARGE SCALE GENOMIC DNA]</scope>
</reference>
<dbReference type="InterPro" id="IPR057568">
    <property type="entry name" value="CortBP2_NAV1-like_AAA_lid"/>
</dbReference>
<feature type="compositionally biased region" description="Low complexity" evidence="8">
    <location>
        <begin position="353"/>
        <end position="365"/>
    </location>
</feature>
<feature type="compositionally biased region" description="Low complexity" evidence="8">
    <location>
        <begin position="1119"/>
        <end position="1132"/>
    </location>
</feature>
<gene>
    <name evidence="10" type="primary">NAV3</name>
</gene>
<feature type="compositionally biased region" description="Polar residues" evidence="8">
    <location>
        <begin position="939"/>
        <end position="950"/>
    </location>
</feature>
<dbReference type="Proteomes" id="UP000694553">
    <property type="component" value="Unassembled WGS sequence"/>
</dbReference>
<feature type="compositionally biased region" description="Low complexity" evidence="8">
    <location>
        <begin position="309"/>
        <end position="319"/>
    </location>
</feature>
<accession>A0A8C3E6T6</accession>
<evidence type="ECO:0000256" key="8">
    <source>
        <dbReference type="SAM" id="MobiDB-lite"/>
    </source>
</evidence>
<feature type="compositionally biased region" description="Basic and acidic residues" evidence="8">
    <location>
        <begin position="421"/>
        <end position="447"/>
    </location>
</feature>
<feature type="compositionally biased region" description="Low complexity" evidence="8">
    <location>
        <begin position="1594"/>
        <end position="1611"/>
    </location>
</feature>
<feature type="region of interest" description="Disordered" evidence="8">
    <location>
        <begin position="836"/>
        <end position="1298"/>
    </location>
</feature>
<dbReference type="GO" id="GO:0005640">
    <property type="term" value="C:nuclear outer membrane"/>
    <property type="evidence" value="ECO:0007669"/>
    <property type="project" value="UniProtKB-SubCell"/>
</dbReference>
<feature type="compositionally biased region" description="Polar residues" evidence="8">
    <location>
        <begin position="164"/>
        <end position="199"/>
    </location>
</feature>
<dbReference type="PANTHER" id="PTHR12784">
    <property type="entry name" value="STEERIN"/>
    <property type="match status" value="1"/>
</dbReference>
<dbReference type="CDD" id="cd00009">
    <property type="entry name" value="AAA"/>
    <property type="match status" value="1"/>
</dbReference>
<feature type="region of interest" description="Disordered" evidence="8">
    <location>
        <begin position="1332"/>
        <end position="1391"/>
    </location>
</feature>
<dbReference type="Pfam" id="PF00004">
    <property type="entry name" value="AAA"/>
    <property type="match status" value="1"/>
</dbReference>
<feature type="compositionally biased region" description="Low complexity" evidence="8">
    <location>
        <begin position="841"/>
        <end position="869"/>
    </location>
</feature>
<accession>A0A8U7N432</accession>
<dbReference type="PANTHER" id="PTHR12784:SF18">
    <property type="entry name" value="NEURON NAVIGATOR 3"/>
    <property type="match status" value="1"/>
</dbReference>
<dbReference type="InterPro" id="IPR036872">
    <property type="entry name" value="CH_dom_sf"/>
</dbReference>
<feature type="compositionally biased region" description="Low complexity" evidence="8">
    <location>
        <begin position="1026"/>
        <end position="1054"/>
    </location>
</feature>
<feature type="compositionally biased region" description="Basic and acidic residues" evidence="8">
    <location>
        <begin position="885"/>
        <end position="895"/>
    </location>
</feature>
<dbReference type="InterPro" id="IPR003593">
    <property type="entry name" value="AAA+_ATPase"/>
</dbReference>
<dbReference type="Gene3D" id="1.10.418.10">
    <property type="entry name" value="Calponin-like domain"/>
    <property type="match status" value="1"/>
</dbReference>
<evidence type="ECO:0000313" key="10">
    <source>
        <dbReference type="Ensembl" id="ENSCMUP00000015449.2"/>
    </source>
</evidence>
<feature type="compositionally biased region" description="Low complexity" evidence="8">
    <location>
        <begin position="1379"/>
        <end position="1391"/>
    </location>
</feature>
<reference evidence="10" key="3">
    <citation type="submission" date="2025-09" db="UniProtKB">
        <authorList>
            <consortium name="Ensembl"/>
        </authorList>
    </citation>
    <scope>IDENTIFICATION</scope>
</reference>
<dbReference type="InterPro" id="IPR039041">
    <property type="entry name" value="Nav/unc-53"/>
</dbReference>
<feature type="compositionally biased region" description="Polar residues" evidence="8">
    <location>
        <begin position="1271"/>
        <end position="1297"/>
    </location>
</feature>
<feature type="compositionally biased region" description="Low complexity" evidence="8">
    <location>
        <begin position="1653"/>
        <end position="1665"/>
    </location>
</feature>
<dbReference type="GO" id="GO:0016887">
    <property type="term" value="F:ATP hydrolysis activity"/>
    <property type="evidence" value="ECO:0007669"/>
    <property type="project" value="InterPro"/>
</dbReference>
<dbReference type="SMART" id="SM00033">
    <property type="entry name" value="CH"/>
    <property type="match status" value="1"/>
</dbReference>
<dbReference type="InterPro" id="IPR027417">
    <property type="entry name" value="P-loop_NTPase"/>
</dbReference>
<dbReference type="PROSITE" id="PS50021">
    <property type="entry name" value="CH"/>
    <property type="match status" value="1"/>
</dbReference>
<dbReference type="SUPFAM" id="SSF47576">
    <property type="entry name" value="Calponin-homology domain, CH-domain"/>
    <property type="match status" value="1"/>
</dbReference>
<feature type="compositionally biased region" description="Polar residues" evidence="8">
    <location>
        <begin position="1368"/>
        <end position="1378"/>
    </location>
</feature>
<feature type="compositionally biased region" description="Polar residues" evidence="8">
    <location>
        <begin position="513"/>
        <end position="537"/>
    </location>
</feature>
<feature type="compositionally biased region" description="Polar residues" evidence="8">
    <location>
        <begin position="261"/>
        <end position="284"/>
    </location>
</feature>
<dbReference type="FunFam" id="3.40.50.300:FF:000316">
    <property type="entry name" value="Putative neuron navigator 3"/>
    <property type="match status" value="1"/>
</dbReference>
<feature type="region of interest" description="Disordered" evidence="8">
    <location>
        <begin position="2254"/>
        <end position="2278"/>
    </location>
</feature>
<evidence type="ECO:0000313" key="11">
    <source>
        <dbReference type="Proteomes" id="UP000694553"/>
    </source>
</evidence>
<dbReference type="Pfam" id="PF23092">
    <property type="entry name" value="Ubiquitin_6"/>
    <property type="match status" value="1"/>
</dbReference>
<dbReference type="SUPFAM" id="SSF52540">
    <property type="entry name" value="P-loop containing nucleoside triphosphate hydrolases"/>
    <property type="match status" value="2"/>
</dbReference>
<keyword evidence="5" id="KW-0539">Nucleus</keyword>
<feature type="compositionally biased region" description="Polar residues" evidence="8">
    <location>
        <begin position="870"/>
        <end position="884"/>
    </location>
</feature>
<dbReference type="GO" id="GO:0005524">
    <property type="term" value="F:ATP binding"/>
    <property type="evidence" value="ECO:0007669"/>
    <property type="project" value="InterPro"/>
</dbReference>
<evidence type="ECO:0000256" key="3">
    <source>
        <dbReference type="ARBA" id="ARBA00023054"/>
    </source>
</evidence>
<dbReference type="InterPro" id="IPR057126">
    <property type="entry name" value="NAV1-like_ubiquitin-like"/>
</dbReference>
<reference evidence="10" key="2">
    <citation type="submission" date="2025-08" db="UniProtKB">
        <authorList>
            <consortium name="Ensembl"/>
        </authorList>
    </citation>
    <scope>IDENTIFICATION</scope>
</reference>
<dbReference type="Gene3D" id="3.40.50.300">
    <property type="entry name" value="P-loop containing nucleotide triphosphate hydrolases"/>
    <property type="match status" value="1"/>
</dbReference>
<feature type="coiled-coil region" evidence="7">
    <location>
        <begin position="1486"/>
        <end position="1569"/>
    </location>
</feature>